<evidence type="ECO:0000256" key="1">
    <source>
        <dbReference type="SAM" id="Phobius"/>
    </source>
</evidence>
<keyword evidence="1" id="KW-1133">Transmembrane helix</keyword>
<keyword evidence="3" id="KW-1185">Reference proteome</keyword>
<dbReference type="Proteomes" id="UP001291309">
    <property type="component" value="Unassembled WGS sequence"/>
</dbReference>
<name>A0ABU5H1D3_9BACT</name>
<dbReference type="RefSeq" id="WP_321545982.1">
    <property type="nucleotide sequence ID" value="NZ_JAXIVS010000004.1"/>
</dbReference>
<feature type="transmembrane region" description="Helical" evidence="1">
    <location>
        <begin position="192"/>
        <end position="209"/>
    </location>
</feature>
<sequence>MSERLRAPVSSSSPERELTLEDVRRTLEGRLEVIEAAQKRYAVLERRLKGAGWKRRLRAWRGFSKEVLQHEAELAEALSRARRRAELAGWPETLPALEPLRDVGARRARLEALVQKRLGELALPSGPPTLEEDLVRLEAVLREPRVSAPGPGETRLLEMKRNEYFPLPVAALIAVFLPLVHFASLWGGTTPALITVVTFVCLLVTYALRAGEFWLTSERLVWRPVLGEPVSVSLRSIQAGGVQVERFMRSVRVQGDRRVHVRYVEPLHKLAALVEMHRQPPFLGSSRGGQRLSNVSLFEVVLWEGPGHRVRTGWAVLRPEGVSFLPVGSGTQTFQAITGAAAPAGVNLDVSWVLEELRWLPGTEFDACLARAVKATDGVYWSAWEARRASGVPVWKEIHITRVHGTGSMSGKVDWSQLDATERLFDSWPAS</sequence>
<accession>A0ABU5H1D3</accession>
<reference evidence="2 3" key="1">
    <citation type="submission" date="2023-12" db="EMBL/GenBank/DDBJ databases">
        <title>the genome sequence of Hyalangium sp. s54d21.</title>
        <authorList>
            <person name="Zhang X."/>
        </authorList>
    </citation>
    <scope>NUCLEOTIDE SEQUENCE [LARGE SCALE GENOMIC DNA]</scope>
    <source>
        <strain evidence="3">s54d21</strain>
    </source>
</reference>
<evidence type="ECO:0000313" key="3">
    <source>
        <dbReference type="Proteomes" id="UP001291309"/>
    </source>
</evidence>
<keyword evidence="1" id="KW-0472">Membrane</keyword>
<evidence type="ECO:0000313" key="2">
    <source>
        <dbReference type="EMBL" id="MDY7227254.1"/>
    </source>
</evidence>
<gene>
    <name evidence="2" type="ORF">SYV04_12660</name>
</gene>
<organism evidence="2 3">
    <name type="scientific">Hyalangium rubrum</name>
    <dbReference type="NCBI Taxonomy" id="3103134"/>
    <lineage>
        <taxon>Bacteria</taxon>
        <taxon>Pseudomonadati</taxon>
        <taxon>Myxococcota</taxon>
        <taxon>Myxococcia</taxon>
        <taxon>Myxococcales</taxon>
        <taxon>Cystobacterineae</taxon>
        <taxon>Archangiaceae</taxon>
        <taxon>Hyalangium</taxon>
    </lineage>
</organism>
<dbReference type="EMBL" id="JAXIVS010000004">
    <property type="protein sequence ID" value="MDY7227254.1"/>
    <property type="molecule type" value="Genomic_DNA"/>
</dbReference>
<protein>
    <submittedName>
        <fullName evidence="2">Uncharacterized protein</fullName>
    </submittedName>
</protein>
<proteinExistence type="predicted"/>
<comment type="caution">
    <text evidence="2">The sequence shown here is derived from an EMBL/GenBank/DDBJ whole genome shotgun (WGS) entry which is preliminary data.</text>
</comment>
<keyword evidence="1" id="KW-0812">Transmembrane</keyword>
<feature type="transmembrane region" description="Helical" evidence="1">
    <location>
        <begin position="164"/>
        <end position="186"/>
    </location>
</feature>